<sequence>MSRITSAYHQIDTLYHHFHLALFCSVFPQIKFYQKLKEDAFFIGDLGDIISKYKTWCELLPRIEPFYAVKCNPDPVILQLLAHLGTSFDCASKDEIESVLKLGVSPTRIVYANPCKQKSFIRYAAKHKVKMMTFDNEVELDKIKLLYPDAHLIIRILPPSNFKVQCDLGLKFGCHPNKAIDLLEKAKFLGLNVKGVSFHVGSGAEEVEAFSAAVKEAYNVFQMGLELGHDMTILDVGGGFPGQKTAPICFEEVAMVLNEALDEYFPPESGVRIIAEPGRYFVASAFTLTANVIAKRMVSRDNKNADGCVEQCVGKDDEPAYMYYLNDGVYGSFNCLLFDHSHVAPSLLKTTRNKIEFTSSVWGPTCDSIDLILEDYLLPELHVGEWIYFEDMGAYTMCASSTFNGMPKPKCFFYCQEDQW</sequence>
<evidence type="ECO:0000313" key="13">
    <source>
        <dbReference type="EMBL" id="ESO94475.1"/>
    </source>
</evidence>
<comment type="function">
    <text evidence="8">Catalyzes the first and rate-limiting step of polyamine biosynthesis that converts ornithine into putrescine, which is the precursor for the polyamines, spermidine and spermine. Polyamines are essential for cell proliferation and are implicated in cellular processes, ranging from DNA replication to apoptosis.</text>
</comment>
<dbReference type="EMBL" id="KB201802">
    <property type="protein sequence ID" value="ESO94475.1"/>
    <property type="molecule type" value="Genomic_DNA"/>
</dbReference>
<keyword evidence="5" id="KW-0456">Lyase</keyword>
<evidence type="ECO:0000256" key="2">
    <source>
        <dbReference type="ARBA" id="ARBA00008872"/>
    </source>
</evidence>
<comment type="pathway">
    <text evidence="6">Amine and polyamine biosynthesis; putrescine biosynthesis via L-ornithine pathway; putrescine from L-ornithine: step 1/1.</text>
</comment>
<dbReference type="CTD" id="20244276"/>
<evidence type="ECO:0000256" key="5">
    <source>
        <dbReference type="ARBA" id="ARBA00023239"/>
    </source>
</evidence>
<evidence type="ECO:0000256" key="8">
    <source>
        <dbReference type="ARBA" id="ARBA00037173"/>
    </source>
</evidence>
<dbReference type="STRING" id="225164.V4AH34"/>
<dbReference type="FunFam" id="2.40.37.10:FF:000005">
    <property type="entry name" value="Ornithine decarboxylase"/>
    <property type="match status" value="1"/>
</dbReference>
<dbReference type="InterPro" id="IPR009006">
    <property type="entry name" value="Ala_racemase/Decarboxylase_C"/>
</dbReference>
<proteinExistence type="inferred from homology"/>
<organism evidence="13 14">
    <name type="scientific">Lottia gigantea</name>
    <name type="common">Giant owl limpet</name>
    <dbReference type="NCBI Taxonomy" id="225164"/>
    <lineage>
        <taxon>Eukaryota</taxon>
        <taxon>Metazoa</taxon>
        <taxon>Spiralia</taxon>
        <taxon>Lophotrochozoa</taxon>
        <taxon>Mollusca</taxon>
        <taxon>Gastropoda</taxon>
        <taxon>Patellogastropoda</taxon>
        <taxon>Lottioidea</taxon>
        <taxon>Lottiidae</taxon>
        <taxon>Lottia</taxon>
    </lineage>
</organism>
<evidence type="ECO:0000256" key="9">
    <source>
        <dbReference type="ARBA" id="ARBA00046672"/>
    </source>
</evidence>
<comment type="catalytic activity">
    <reaction evidence="10">
        <text>L-ornithine + H(+) = putrescine + CO2</text>
        <dbReference type="Rhea" id="RHEA:22964"/>
        <dbReference type="ChEBI" id="CHEBI:15378"/>
        <dbReference type="ChEBI" id="CHEBI:16526"/>
        <dbReference type="ChEBI" id="CHEBI:46911"/>
        <dbReference type="ChEBI" id="CHEBI:326268"/>
        <dbReference type="EC" id="4.1.1.17"/>
    </reaction>
</comment>
<dbReference type="Gene3D" id="2.40.37.10">
    <property type="entry name" value="Lyase, Ornithine Decarboxylase, Chain A, domain 1"/>
    <property type="match status" value="1"/>
</dbReference>
<dbReference type="InterPro" id="IPR022644">
    <property type="entry name" value="De-COase2_N"/>
</dbReference>
<dbReference type="GeneID" id="20244276"/>
<feature type="active site" description="Proton donor" evidence="11">
    <location>
        <position position="366"/>
    </location>
</feature>
<dbReference type="PRINTS" id="PR01179">
    <property type="entry name" value="ODADCRBXLASE"/>
</dbReference>
<dbReference type="InterPro" id="IPR002433">
    <property type="entry name" value="Orn_de-COase"/>
</dbReference>
<keyword evidence="4" id="KW-0620">Polyamine biosynthesis</keyword>
<evidence type="ECO:0000313" key="14">
    <source>
        <dbReference type="Proteomes" id="UP000030746"/>
    </source>
</evidence>
<dbReference type="InterPro" id="IPR000183">
    <property type="entry name" value="Orn/DAP/Arg_de-COase"/>
</dbReference>
<dbReference type="GO" id="GO:0033387">
    <property type="term" value="P:putrescine biosynthetic process from arginine, via ornithine"/>
    <property type="evidence" value="ECO:0007669"/>
    <property type="project" value="TreeGrafter"/>
</dbReference>
<dbReference type="Gene3D" id="3.20.20.10">
    <property type="entry name" value="Alanine racemase"/>
    <property type="match status" value="1"/>
</dbReference>
<name>V4AH34_LOTGI</name>
<feature type="domain" description="Orn/DAP/Arg decarboxylase 2 N-terminal" evidence="12">
    <location>
        <begin position="46"/>
        <end position="283"/>
    </location>
</feature>
<dbReference type="PANTHER" id="PTHR11482">
    <property type="entry name" value="ARGININE/DIAMINOPIMELATE/ORNITHINE DECARBOXYLASE"/>
    <property type="match status" value="1"/>
</dbReference>
<evidence type="ECO:0000256" key="1">
    <source>
        <dbReference type="ARBA" id="ARBA00001933"/>
    </source>
</evidence>
<dbReference type="AlphaFoldDB" id="V4AH34"/>
<dbReference type="EC" id="4.1.1.17" evidence="7"/>
<dbReference type="SUPFAM" id="SSF50621">
    <property type="entry name" value="Alanine racemase C-terminal domain-like"/>
    <property type="match status" value="1"/>
</dbReference>
<evidence type="ECO:0000256" key="3">
    <source>
        <dbReference type="ARBA" id="ARBA00022898"/>
    </source>
</evidence>
<dbReference type="GO" id="GO:0004586">
    <property type="term" value="F:ornithine decarboxylase activity"/>
    <property type="evidence" value="ECO:0007669"/>
    <property type="project" value="UniProtKB-EC"/>
</dbReference>
<dbReference type="HOGENOM" id="CLU_026444_1_2_1"/>
<dbReference type="OMA" id="AYCRSMA"/>
<comment type="cofactor">
    <cofactor evidence="1 11">
        <name>pyridoxal 5'-phosphate</name>
        <dbReference type="ChEBI" id="CHEBI:597326"/>
    </cofactor>
</comment>
<dbReference type="SUPFAM" id="SSF51419">
    <property type="entry name" value="PLP-binding barrel"/>
    <property type="match status" value="1"/>
</dbReference>
<dbReference type="PRINTS" id="PR01182">
    <property type="entry name" value="ORNDCRBXLASE"/>
</dbReference>
<dbReference type="CDD" id="cd00622">
    <property type="entry name" value="PLPDE_III_ODC"/>
    <property type="match status" value="1"/>
</dbReference>
<evidence type="ECO:0000256" key="4">
    <source>
        <dbReference type="ARBA" id="ARBA00023115"/>
    </source>
</evidence>
<dbReference type="OrthoDB" id="5034579at2759"/>
<dbReference type="Proteomes" id="UP000030746">
    <property type="component" value="Unassembled WGS sequence"/>
</dbReference>
<dbReference type="RefSeq" id="XP_009054759.1">
    <property type="nucleotide sequence ID" value="XM_009056511.1"/>
</dbReference>
<evidence type="ECO:0000256" key="10">
    <source>
        <dbReference type="ARBA" id="ARBA00049127"/>
    </source>
</evidence>
<evidence type="ECO:0000256" key="11">
    <source>
        <dbReference type="PIRSR" id="PIRSR600183-50"/>
    </source>
</evidence>
<gene>
    <name evidence="13" type="ORF">LOTGIDRAFT_178433</name>
</gene>
<comment type="similarity">
    <text evidence="2">Belongs to the Orn/Lys/Arg decarboxylase class-II family.</text>
</comment>
<dbReference type="FunFam" id="3.20.20.10:FF:000005">
    <property type="entry name" value="Ornithine decarboxylase"/>
    <property type="match status" value="1"/>
</dbReference>
<dbReference type="Pfam" id="PF02784">
    <property type="entry name" value="Orn_Arg_deC_N"/>
    <property type="match status" value="1"/>
</dbReference>
<keyword evidence="3 11" id="KW-0663">Pyridoxal phosphate</keyword>
<dbReference type="PROSITE" id="PS00879">
    <property type="entry name" value="ODR_DC_2_2"/>
    <property type="match status" value="1"/>
</dbReference>
<dbReference type="InterPro" id="IPR022657">
    <property type="entry name" value="De-COase2_CS"/>
</dbReference>
<dbReference type="KEGG" id="lgi:LOTGIDRAFT_178433"/>
<dbReference type="PANTHER" id="PTHR11482:SF6">
    <property type="entry name" value="ORNITHINE DECARBOXYLASE 1-RELATED"/>
    <property type="match status" value="1"/>
</dbReference>
<reference evidence="13 14" key="1">
    <citation type="journal article" date="2013" name="Nature">
        <title>Insights into bilaterian evolution from three spiralian genomes.</title>
        <authorList>
            <person name="Simakov O."/>
            <person name="Marletaz F."/>
            <person name="Cho S.J."/>
            <person name="Edsinger-Gonzales E."/>
            <person name="Havlak P."/>
            <person name="Hellsten U."/>
            <person name="Kuo D.H."/>
            <person name="Larsson T."/>
            <person name="Lv J."/>
            <person name="Arendt D."/>
            <person name="Savage R."/>
            <person name="Osoegawa K."/>
            <person name="de Jong P."/>
            <person name="Grimwood J."/>
            <person name="Chapman J.A."/>
            <person name="Shapiro H."/>
            <person name="Aerts A."/>
            <person name="Otillar R.P."/>
            <person name="Terry A.Y."/>
            <person name="Boore J.L."/>
            <person name="Grigoriev I.V."/>
            <person name="Lindberg D.R."/>
            <person name="Seaver E.C."/>
            <person name="Weisblat D.A."/>
            <person name="Putnam N.H."/>
            <person name="Rokhsar D.S."/>
        </authorList>
    </citation>
    <scope>NUCLEOTIDE SEQUENCE [LARGE SCALE GENOMIC DNA]</scope>
</reference>
<evidence type="ECO:0000256" key="7">
    <source>
        <dbReference type="ARBA" id="ARBA00034138"/>
    </source>
</evidence>
<evidence type="ECO:0000256" key="6">
    <source>
        <dbReference type="ARBA" id="ARBA00034115"/>
    </source>
</evidence>
<dbReference type="InterPro" id="IPR029066">
    <property type="entry name" value="PLP-binding_barrel"/>
</dbReference>
<evidence type="ECO:0000259" key="12">
    <source>
        <dbReference type="Pfam" id="PF02784"/>
    </source>
</evidence>
<dbReference type="PROSITE" id="PS00878">
    <property type="entry name" value="ODR_DC_2_1"/>
    <property type="match status" value="1"/>
</dbReference>
<dbReference type="InterPro" id="IPR022653">
    <property type="entry name" value="De-COase2_pyr-phos_BS"/>
</dbReference>
<feature type="modified residue" description="N6-(pyridoxal phosphate)lysine" evidence="11">
    <location>
        <position position="70"/>
    </location>
</feature>
<comment type="subunit">
    <text evidence="9">Homodimer. Only the dimer is catalytically active, as the active sites are constructed of residues from both monomers.</text>
</comment>
<accession>V4AH34</accession>
<keyword evidence="14" id="KW-1185">Reference proteome</keyword>
<dbReference type="GO" id="GO:0005737">
    <property type="term" value="C:cytoplasm"/>
    <property type="evidence" value="ECO:0007669"/>
    <property type="project" value="TreeGrafter"/>
</dbReference>
<protein>
    <recommendedName>
        <fullName evidence="7">ornithine decarboxylase</fullName>
        <ecNumber evidence="7">4.1.1.17</ecNumber>
    </recommendedName>
</protein>